<comment type="similarity">
    <text evidence="2">Belongs to the MscS (TC 1.A.23) family.</text>
</comment>
<evidence type="ECO:0000259" key="9">
    <source>
        <dbReference type="Pfam" id="PF21082"/>
    </source>
</evidence>
<reference evidence="10 11" key="1">
    <citation type="submission" date="2021-10" db="EMBL/GenBank/DDBJ databases">
        <title>Anaerobic single-cell dispensing facilitates the cultivation of human gut bacteria.</title>
        <authorList>
            <person name="Afrizal A."/>
        </authorList>
    </citation>
    <scope>NUCLEOTIDE SEQUENCE [LARGE SCALE GENOMIC DNA]</scope>
    <source>
        <strain evidence="10 11">CLA-AA-H244</strain>
    </source>
</reference>
<keyword evidence="11" id="KW-1185">Reference proteome</keyword>
<dbReference type="Pfam" id="PF00924">
    <property type="entry name" value="MS_channel_2nd"/>
    <property type="match status" value="1"/>
</dbReference>
<dbReference type="InterPro" id="IPR011014">
    <property type="entry name" value="MscS_channel_TM-2"/>
</dbReference>
<dbReference type="PROSITE" id="PS01246">
    <property type="entry name" value="UPF0003"/>
    <property type="match status" value="1"/>
</dbReference>
<dbReference type="Proteomes" id="UP001199355">
    <property type="component" value="Unassembled WGS sequence"/>
</dbReference>
<dbReference type="Pfam" id="PF21082">
    <property type="entry name" value="MS_channel_3rd"/>
    <property type="match status" value="1"/>
</dbReference>
<feature type="domain" description="Mechanosensitive ion channel MscS" evidence="8">
    <location>
        <begin position="143"/>
        <end position="209"/>
    </location>
</feature>
<dbReference type="InterPro" id="IPR006685">
    <property type="entry name" value="MscS_channel_2nd"/>
</dbReference>
<sequence length="311" mass="34336">MRKVLMSGAAFLTSSVTLTGEEIESLAPDESLKDMEKQLSLLERYLNELPDKLLGLGVRTVLALILFAIGSRLIAMIRHFIRRAMERSSASEEAAQFLDSSIKFVSYTILVFMILQLFGVEAASIATVIGSVGVTIGLAIQGSLSNCIGGILIMMLKPFHVGDYIIEGGGNEGIVQQISVFYTKLATYDNQIILIPNGNLANSSLTNVTDEAERRVDLKVGISYDSDIRSARKAVQEIAKKNPYVLPEREIAVNVDELADSSVVLVVKFWAKKENYWQARYTMLEDIKYGFDEAGIRIPYPQMDVHLDSGT</sequence>
<evidence type="ECO:0000256" key="4">
    <source>
        <dbReference type="ARBA" id="ARBA00022692"/>
    </source>
</evidence>
<comment type="subcellular location">
    <subcellularLocation>
        <location evidence="1">Cell membrane</location>
        <topology evidence="1">Multi-pass membrane protein</topology>
    </subcellularLocation>
</comment>
<dbReference type="InterPro" id="IPR010920">
    <property type="entry name" value="LSM_dom_sf"/>
</dbReference>
<evidence type="ECO:0000256" key="5">
    <source>
        <dbReference type="ARBA" id="ARBA00022989"/>
    </source>
</evidence>
<dbReference type="GO" id="GO:0005886">
    <property type="term" value="C:plasma membrane"/>
    <property type="evidence" value="ECO:0007669"/>
    <property type="project" value="UniProtKB-SubCell"/>
</dbReference>
<dbReference type="InterPro" id="IPR006686">
    <property type="entry name" value="MscS_channel_CS"/>
</dbReference>
<keyword evidence="6 7" id="KW-0472">Membrane</keyword>
<dbReference type="InterPro" id="IPR011066">
    <property type="entry name" value="MscS_channel_C_sf"/>
</dbReference>
<dbReference type="InterPro" id="IPR049278">
    <property type="entry name" value="MS_channel_C"/>
</dbReference>
<evidence type="ECO:0000256" key="2">
    <source>
        <dbReference type="ARBA" id="ARBA00008017"/>
    </source>
</evidence>
<comment type="caution">
    <text evidence="10">The sequence shown here is derived from an EMBL/GenBank/DDBJ whole genome shotgun (WGS) entry which is preliminary data.</text>
</comment>
<dbReference type="Gene3D" id="3.30.70.100">
    <property type="match status" value="1"/>
</dbReference>
<dbReference type="Gene3D" id="2.30.30.60">
    <property type="match status" value="1"/>
</dbReference>
<dbReference type="EMBL" id="JAJEQF010000006">
    <property type="protein sequence ID" value="MCC2166906.1"/>
    <property type="molecule type" value="Genomic_DNA"/>
</dbReference>
<keyword evidence="4 7" id="KW-0812">Transmembrane</keyword>
<dbReference type="SUPFAM" id="SSF50182">
    <property type="entry name" value="Sm-like ribonucleoproteins"/>
    <property type="match status" value="1"/>
</dbReference>
<organism evidence="10 11">
    <name type="scientific">Gallintestinimicrobium propionicum</name>
    <dbReference type="NCBI Taxonomy" id="2981770"/>
    <lineage>
        <taxon>Bacteria</taxon>
        <taxon>Bacillati</taxon>
        <taxon>Bacillota</taxon>
        <taxon>Clostridia</taxon>
        <taxon>Lachnospirales</taxon>
        <taxon>Lachnospiraceae</taxon>
        <taxon>Gallintestinimicrobium</taxon>
    </lineage>
</organism>
<evidence type="ECO:0000256" key="3">
    <source>
        <dbReference type="ARBA" id="ARBA00022475"/>
    </source>
</evidence>
<evidence type="ECO:0000259" key="8">
    <source>
        <dbReference type="Pfam" id="PF00924"/>
    </source>
</evidence>
<evidence type="ECO:0000256" key="1">
    <source>
        <dbReference type="ARBA" id="ARBA00004651"/>
    </source>
</evidence>
<keyword evidence="5 7" id="KW-1133">Transmembrane helix</keyword>
<feature type="domain" description="Mechanosensitive ion channel MscS C-terminal" evidence="9">
    <location>
        <begin position="216"/>
        <end position="298"/>
    </location>
</feature>
<keyword evidence="3" id="KW-1003">Cell membrane</keyword>
<evidence type="ECO:0000313" key="11">
    <source>
        <dbReference type="Proteomes" id="UP001199355"/>
    </source>
</evidence>
<feature type="transmembrane region" description="Helical" evidence="7">
    <location>
        <begin position="135"/>
        <end position="156"/>
    </location>
</feature>
<feature type="transmembrane region" description="Helical" evidence="7">
    <location>
        <begin position="104"/>
        <end position="129"/>
    </location>
</feature>
<dbReference type="SUPFAM" id="SSF82861">
    <property type="entry name" value="Mechanosensitive channel protein MscS (YggB), transmembrane region"/>
    <property type="match status" value="1"/>
</dbReference>
<evidence type="ECO:0000313" key="10">
    <source>
        <dbReference type="EMBL" id="MCC2166906.1"/>
    </source>
</evidence>
<dbReference type="InterPro" id="IPR045275">
    <property type="entry name" value="MscS_archaea/bacteria_type"/>
</dbReference>
<name>A0AAE3DN60_9FIRM</name>
<evidence type="ECO:0000256" key="7">
    <source>
        <dbReference type="SAM" id="Phobius"/>
    </source>
</evidence>
<gene>
    <name evidence="10" type="ORF">LKD45_04195</name>
</gene>
<dbReference type="AlphaFoldDB" id="A0AAE3DN60"/>
<dbReference type="RefSeq" id="WP_308727848.1">
    <property type="nucleotide sequence ID" value="NZ_JAJEQF010000006.1"/>
</dbReference>
<feature type="transmembrane region" description="Helical" evidence="7">
    <location>
        <begin position="53"/>
        <end position="75"/>
    </location>
</feature>
<evidence type="ECO:0000256" key="6">
    <source>
        <dbReference type="ARBA" id="ARBA00023136"/>
    </source>
</evidence>
<dbReference type="GO" id="GO:0008381">
    <property type="term" value="F:mechanosensitive monoatomic ion channel activity"/>
    <property type="evidence" value="ECO:0007669"/>
    <property type="project" value="InterPro"/>
</dbReference>
<dbReference type="PANTHER" id="PTHR30221">
    <property type="entry name" value="SMALL-CONDUCTANCE MECHANOSENSITIVE CHANNEL"/>
    <property type="match status" value="1"/>
</dbReference>
<accession>A0AAE3DN60</accession>
<protein>
    <submittedName>
        <fullName evidence="10">Mechanosensitive ion channel family protein</fullName>
    </submittedName>
</protein>
<dbReference type="SUPFAM" id="SSF82689">
    <property type="entry name" value="Mechanosensitive channel protein MscS (YggB), C-terminal domain"/>
    <property type="match status" value="1"/>
</dbReference>
<proteinExistence type="inferred from homology"/>
<dbReference type="InterPro" id="IPR023408">
    <property type="entry name" value="MscS_beta-dom_sf"/>
</dbReference>
<dbReference type="PANTHER" id="PTHR30221:SF1">
    <property type="entry name" value="SMALL-CONDUCTANCE MECHANOSENSITIVE CHANNEL"/>
    <property type="match status" value="1"/>
</dbReference>
<dbReference type="Gene3D" id="1.10.287.1260">
    <property type="match status" value="1"/>
</dbReference>